<dbReference type="EMBL" id="ATHO01000141">
    <property type="protein sequence ID" value="EQB02859.1"/>
    <property type="molecule type" value="Genomic_DNA"/>
</dbReference>
<organism evidence="1 2">
    <name type="scientific">Sphingobium quisquiliarum P25</name>
    <dbReference type="NCBI Taxonomy" id="1329909"/>
    <lineage>
        <taxon>Bacteria</taxon>
        <taxon>Pseudomonadati</taxon>
        <taxon>Pseudomonadota</taxon>
        <taxon>Alphaproteobacteria</taxon>
        <taxon>Sphingomonadales</taxon>
        <taxon>Sphingomonadaceae</taxon>
        <taxon>Sphingobium</taxon>
    </lineage>
</organism>
<proteinExistence type="predicted"/>
<evidence type="ECO:0000313" key="2">
    <source>
        <dbReference type="Proteomes" id="UP000015525"/>
    </source>
</evidence>
<evidence type="ECO:0000313" key="1">
    <source>
        <dbReference type="EMBL" id="EQB02859.1"/>
    </source>
</evidence>
<name>T0HZD7_9SPHN</name>
<dbReference type="Proteomes" id="UP000015525">
    <property type="component" value="Unassembled WGS sequence"/>
</dbReference>
<dbReference type="RefSeq" id="WP_021239180.1">
    <property type="nucleotide sequence ID" value="NZ_ATHO01000141.1"/>
</dbReference>
<dbReference type="InterPro" id="IPR021233">
    <property type="entry name" value="DUF2783"/>
</dbReference>
<keyword evidence="2" id="KW-1185">Reference proteome</keyword>
<dbReference type="Pfam" id="PF10932">
    <property type="entry name" value="DUF2783"/>
    <property type="match status" value="1"/>
</dbReference>
<accession>T0HZD7</accession>
<evidence type="ECO:0008006" key="3">
    <source>
        <dbReference type="Google" id="ProtNLM"/>
    </source>
</evidence>
<reference evidence="1 2" key="1">
    <citation type="journal article" date="2013" name="Genome Announc.">
        <title>Draft Genome Sequence of Sphingobium quisquiliarum Strain P25T, a Novel Hexachlorocyclohexane (HCH)-Degrading Bacterium Isolated from an HCH Dumpsite.</title>
        <authorList>
            <person name="Kumar Singh A."/>
            <person name="Sangwan N."/>
            <person name="Sharma A."/>
            <person name="Gupta V."/>
            <person name="Khurana J.P."/>
            <person name="Lal R."/>
        </authorList>
    </citation>
    <scope>NUCLEOTIDE SEQUENCE [LARGE SCALE GENOMIC DNA]</scope>
    <source>
        <strain evidence="1 2">P25</strain>
    </source>
</reference>
<dbReference type="AlphaFoldDB" id="T0HZD7"/>
<sequence length="74" mass="7753">MAALNLQPNIADPDGLYARLAALHEGLDERRSAVVNSKLILLLANHIGDPQVLAEAIDTAKAAHLAISSATEQA</sequence>
<protein>
    <recommendedName>
        <fullName evidence="3">DUF2783 domain-containing protein</fullName>
    </recommendedName>
</protein>
<dbReference type="PATRIC" id="fig|1329909.3.peg.3003"/>
<comment type="caution">
    <text evidence="1">The sequence shown here is derived from an EMBL/GenBank/DDBJ whole genome shotgun (WGS) entry which is preliminary data.</text>
</comment>
<gene>
    <name evidence="1" type="ORF">L288_15615</name>
</gene>